<evidence type="ECO:0000313" key="2">
    <source>
        <dbReference type="Proteomes" id="UP000297753"/>
    </source>
</evidence>
<protein>
    <submittedName>
        <fullName evidence="1">Uncharacterized protein</fullName>
    </submittedName>
</protein>
<evidence type="ECO:0000313" key="1">
    <source>
        <dbReference type="EMBL" id="TFH93298.1"/>
    </source>
</evidence>
<reference evidence="1 2" key="1">
    <citation type="submission" date="2019-01" db="EMBL/GenBank/DDBJ databases">
        <title>Vibrio BEI176 sp. nov, a marine bacterium isolated from China: eastern marignal seas.</title>
        <authorList>
            <person name="Li B."/>
        </authorList>
    </citation>
    <scope>NUCLEOTIDE SEQUENCE [LARGE SCALE GENOMIC DNA]</scope>
    <source>
        <strain evidence="1 2">BEI176</strain>
    </source>
</reference>
<proteinExistence type="predicted"/>
<dbReference type="AlphaFoldDB" id="A0A4Y8WLZ0"/>
<dbReference type="Proteomes" id="UP000297753">
    <property type="component" value="Unassembled WGS sequence"/>
</dbReference>
<organism evidence="1 2">
    <name type="scientific">Vibrio ouci</name>
    <dbReference type="NCBI Taxonomy" id="2499078"/>
    <lineage>
        <taxon>Bacteria</taxon>
        <taxon>Pseudomonadati</taxon>
        <taxon>Pseudomonadota</taxon>
        <taxon>Gammaproteobacteria</taxon>
        <taxon>Vibrionales</taxon>
        <taxon>Vibrionaceae</taxon>
        <taxon>Vibrio</taxon>
    </lineage>
</organism>
<accession>A0A4Y8WLZ0</accession>
<dbReference type="EMBL" id="SATR01000002">
    <property type="protein sequence ID" value="TFH93298.1"/>
    <property type="molecule type" value="Genomic_DNA"/>
</dbReference>
<dbReference type="OrthoDB" id="5878428at2"/>
<sequence length="110" mass="12832">MSTLLLYVLLLSNPDSGQSSSIPLKCELLHSADTYWFYKEQLVFQSDQFIILQNFKGRTVTQVDMKTGELIRTTYIGEPYDPKYQILLGKCFNVEHTLKMWQLDDVPYDN</sequence>
<gene>
    <name evidence="1" type="ORF">ELS82_02480</name>
</gene>
<keyword evidence="2" id="KW-1185">Reference proteome</keyword>
<name>A0A4Y8WLZ0_9VIBR</name>
<dbReference type="RefSeq" id="WP_134834079.1">
    <property type="nucleotide sequence ID" value="NZ_SATR01000002.1"/>
</dbReference>
<comment type="caution">
    <text evidence="1">The sequence shown here is derived from an EMBL/GenBank/DDBJ whole genome shotgun (WGS) entry which is preliminary data.</text>
</comment>